<dbReference type="KEGG" id="sbf:JCM31447_22240"/>
<dbReference type="InterPro" id="IPR027417">
    <property type="entry name" value="P-loop_NTPase"/>
</dbReference>
<dbReference type="SUPFAM" id="SSF52540">
    <property type="entry name" value="P-loop containing nucleoside triphosphate hydrolases"/>
    <property type="match status" value="1"/>
</dbReference>
<dbReference type="Proteomes" id="UP000291236">
    <property type="component" value="Chromosome"/>
</dbReference>
<reference evidence="5 6" key="1">
    <citation type="submission" date="2018-12" db="EMBL/GenBank/DDBJ databases">
        <title>Rubrispira sanarue gen. nov., sp., nov., a member of the order Silvanigrellales, isolated from a brackish lake in Hamamatsu Japan.</title>
        <authorList>
            <person name="Maejima Y."/>
            <person name="Iino T."/>
            <person name="Muraguchi Y."/>
            <person name="Fukuda K."/>
            <person name="Nojiri H."/>
            <person name="Ohkuma M."/>
            <person name="Moriuchi R."/>
            <person name="Dohra H."/>
            <person name="Kimbara K."/>
            <person name="Shintani M."/>
        </authorList>
    </citation>
    <scope>NUCLEOTIDE SEQUENCE [LARGE SCALE GENOMIC DNA]</scope>
    <source>
        <strain evidence="5 6">RF1110005</strain>
    </source>
</reference>
<dbReference type="OrthoDB" id="5289927at2"/>
<dbReference type="PANTHER" id="PTHR23359">
    <property type="entry name" value="NUCLEOTIDE KINASE"/>
    <property type="match status" value="1"/>
</dbReference>
<keyword evidence="3" id="KW-0547">Nucleotide-binding</keyword>
<evidence type="ECO:0000313" key="6">
    <source>
        <dbReference type="Proteomes" id="UP000291236"/>
    </source>
</evidence>
<dbReference type="Gene3D" id="3.40.50.300">
    <property type="entry name" value="P-loop containing nucleotide triphosphate hydrolases"/>
    <property type="match status" value="1"/>
</dbReference>
<dbReference type="Pfam" id="PF00406">
    <property type="entry name" value="ADK"/>
    <property type="match status" value="1"/>
</dbReference>
<proteinExistence type="predicted"/>
<dbReference type="RefSeq" id="WP_130610312.1">
    <property type="nucleotide sequence ID" value="NZ_AP019368.1"/>
</dbReference>
<sequence>MTLNRVAYELESKIKVERVSLRGPGVLILTGPSSCGKGEVAAALSKVMSIPPEAHLSMGEILRTTFQRAKNEKSYANLLADNYKISSESNIFDCVDTTDDLTKKVLNYIPEMEAFFKRTQMEKFTSQLDWLEFCTMNGLLVPNRWTQDFISAHIEHAPEFRTHPFILDGYPRTVKAAQHLIGFLKKFNIPVIKVLHLSISKQEMLSRATKRGRADDDEQSLLSRYQFYIENVHPSVDYLKTQLGSEAIALVDAHQPVYLKNGDQKHFDLEKSILNVVASSLRCLGVSRMTVKDLLDQLIEMQKSK</sequence>
<evidence type="ECO:0000256" key="2">
    <source>
        <dbReference type="ARBA" id="ARBA00022727"/>
    </source>
</evidence>
<name>A0A4P2VKJ4_FLUSA</name>
<keyword evidence="6" id="KW-1185">Reference proteome</keyword>
<accession>A0A4P2VKJ4</accession>
<evidence type="ECO:0000256" key="1">
    <source>
        <dbReference type="ARBA" id="ARBA00022679"/>
    </source>
</evidence>
<dbReference type="GO" id="GO:0019205">
    <property type="term" value="F:nucleobase-containing compound kinase activity"/>
    <property type="evidence" value="ECO:0007669"/>
    <property type="project" value="InterPro"/>
</dbReference>
<dbReference type="GO" id="GO:0005524">
    <property type="term" value="F:ATP binding"/>
    <property type="evidence" value="ECO:0007669"/>
    <property type="project" value="InterPro"/>
</dbReference>
<evidence type="ECO:0000256" key="4">
    <source>
        <dbReference type="ARBA" id="ARBA00022777"/>
    </source>
</evidence>
<evidence type="ECO:0008006" key="7">
    <source>
        <dbReference type="Google" id="ProtNLM"/>
    </source>
</evidence>
<dbReference type="GO" id="GO:0009165">
    <property type="term" value="P:nucleotide biosynthetic process"/>
    <property type="evidence" value="ECO:0007669"/>
    <property type="project" value="UniProtKB-KW"/>
</dbReference>
<keyword evidence="4" id="KW-0418">Kinase</keyword>
<evidence type="ECO:0000313" key="5">
    <source>
        <dbReference type="EMBL" id="BBH53776.1"/>
    </source>
</evidence>
<dbReference type="AlphaFoldDB" id="A0A4P2VKJ4"/>
<organism evidence="5 6">
    <name type="scientific">Fluviispira sanaruensis</name>
    <dbReference type="NCBI Taxonomy" id="2493639"/>
    <lineage>
        <taxon>Bacteria</taxon>
        <taxon>Pseudomonadati</taxon>
        <taxon>Bdellovibrionota</taxon>
        <taxon>Oligoflexia</taxon>
        <taxon>Silvanigrellales</taxon>
        <taxon>Silvanigrellaceae</taxon>
        <taxon>Fluviispira</taxon>
    </lineage>
</organism>
<keyword evidence="1" id="KW-0808">Transferase</keyword>
<gene>
    <name evidence="5" type="ORF">JCM31447_22240</name>
</gene>
<protein>
    <recommendedName>
        <fullName evidence="7">Adenylate kinase</fullName>
    </recommendedName>
</protein>
<evidence type="ECO:0000256" key="3">
    <source>
        <dbReference type="ARBA" id="ARBA00022741"/>
    </source>
</evidence>
<dbReference type="InterPro" id="IPR000850">
    <property type="entry name" value="Adenylat/UMP-CMP_kin"/>
</dbReference>
<dbReference type="EMBL" id="AP019368">
    <property type="protein sequence ID" value="BBH53776.1"/>
    <property type="molecule type" value="Genomic_DNA"/>
</dbReference>
<keyword evidence="2" id="KW-0545">Nucleotide biosynthesis</keyword>